<feature type="compositionally biased region" description="Basic and acidic residues" evidence="1">
    <location>
        <begin position="1"/>
        <end position="23"/>
    </location>
</feature>
<evidence type="ECO:0000313" key="2">
    <source>
        <dbReference type="EMBL" id="CAI2371761.1"/>
    </source>
</evidence>
<organism evidence="2 3">
    <name type="scientific">Euplotes crassus</name>
    <dbReference type="NCBI Taxonomy" id="5936"/>
    <lineage>
        <taxon>Eukaryota</taxon>
        <taxon>Sar</taxon>
        <taxon>Alveolata</taxon>
        <taxon>Ciliophora</taxon>
        <taxon>Intramacronucleata</taxon>
        <taxon>Spirotrichea</taxon>
        <taxon>Hypotrichia</taxon>
        <taxon>Euplotida</taxon>
        <taxon>Euplotidae</taxon>
        <taxon>Moneuplotes</taxon>
    </lineage>
</organism>
<sequence>MKGERIDTWSSVEENRNKSDKISQESASPHVVITKKTRRIKEKCLARASKGTEKDLSISISPPNLNEDIKILESMKLQNKDIINTSTQENPFSKNRPPSCRFPFRNMMLSKENLQIRKNCDIQIHHKKQRPKTARFRRKVPNSKKYCSLRPRVKKMTGEFEKYLMKIKKRKKSKENKIQPIKDTTQTNGLNKELTWVNISSKGRNTILPFAFDKKIKIAARRPQTAIRRGSCETVYKERVNRIGKLKTLSAHNTTKDISKRLKDFYISTHIKPCSLKKRNKRKDLMNIQRNYTVSKTPLAHLHPRLKQAMKKNKLRKIFS</sequence>
<proteinExistence type="predicted"/>
<dbReference type="Proteomes" id="UP001295684">
    <property type="component" value="Unassembled WGS sequence"/>
</dbReference>
<comment type="caution">
    <text evidence="2">The sequence shown here is derived from an EMBL/GenBank/DDBJ whole genome shotgun (WGS) entry which is preliminary data.</text>
</comment>
<gene>
    <name evidence="2" type="ORF">ECRASSUSDP1_LOCUS13086</name>
</gene>
<name>A0AAD1UPH9_EUPCR</name>
<reference evidence="2" key="1">
    <citation type="submission" date="2023-07" db="EMBL/GenBank/DDBJ databases">
        <authorList>
            <consortium name="AG Swart"/>
            <person name="Singh M."/>
            <person name="Singh A."/>
            <person name="Seah K."/>
            <person name="Emmerich C."/>
        </authorList>
    </citation>
    <scope>NUCLEOTIDE SEQUENCE</scope>
    <source>
        <strain evidence="2">DP1</strain>
    </source>
</reference>
<protein>
    <submittedName>
        <fullName evidence="2">Uncharacterized protein</fullName>
    </submittedName>
</protein>
<keyword evidence="3" id="KW-1185">Reference proteome</keyword>
<feature type="region of interest" description="Disordered" evidence="1">
    <location>
        <begin position="1"/>
        <end position="31"/>
    </location>
</feature>
<dbReference type="AlphaFoldDB" id="A0AAD1UPH9"/>
<evidence type="ECO:0000313" key="3">
    <source>
        <dbReference type="Proteomes" id="UP001295684"/>
    </source>
</evidence>
<accession>A0AAD1UPH9</accession>
<dbReference type="EMBL" id="CAMPGE010013014">
    <property type="protein sequence ID" value="CAI2371761.1"/>
    <property type="molecule type" value="Genomic_DNA"/>
</dbReference>
<evidence type="ECO:0000256" key="1">
    <source>
        <dbReference type="SAM" id="MobiDB-lite"/>
    </source>
</evidence>